<dbReference type="GO" id="GO:0016020">
    <property type="term" value="C:membrane"/>
    <property type="evidence" value="ECO:0007669"/>
    <property type="project" value="UniProtKB-SubCell"/>
</dbReference>
<evidence type="ECO:0000313" key="7">
    <source>
        <dbReference type="EnsemblProtists" id="EOD10207"/>
    </source>
</evidence>
<keyword evidence="3 6" id="KW-1133">Transmembrane helix</keyword>
<accession>A0A0D3IG22</accession>
<feature type="transmembrane region" description="Helical" evidence="6">
    <location>
        <begin position="173"/>
        <end position="195"/>
    </location>
</feature>
<feature type="region of interest" description="Disordered" evidence="5">
    <location>
        <begin position="321"/>
        <end position="343"/>
    </location>
</feature>
<reference evidence="7" key="2">
    <citation type="submission" date="2024-10" db="UniProtKB">
        <authorList>
            <consortium name="EnsemblProtists"/>
        </authorList>
    </citation>
    <scope>IDENTIFICATION</scope>
</reference>
<feature type="transmembrane region" description="Helical" evidence="6">
    <location>
        <begin position="207"/>
        <end position="227"/>
    </location>
</feature>
<dbReference type="KEGG" id="ehx:EMIHUDRAFT_215869"/>
<evidence type="ECO:0000256" key="3">
    <source>
        <dbReference type="ARBA" id="ARBA00022989"/>
    </source>
</evidence>
<feature type="transmembrane region" description="Helical" evidence="6">
    <location>
        <begin position="20"/>
        <end position="39"/>
    </location>
</feature>
<evidence type="ECO:0000256" key="5">
    <source>
        <dbReference type="SAM" id="MobiDB-lite"/>
    </source>
</evidence>
<keyword evidence="8" id="KW-1185">Reference proteome</keyword>
<dbReference type="PaxDb" id="2903-EOD10207"/>
<comment type="subcellular location">
    <subcellularLocation>
        <location evidence="1">Membrane</location>
        <topology evidence="1">Multi-pass membrane protein</topology>
    </subcellularLocation>
</comment>
<dbReference type="PANTHER" id="PTHR11040:SF140">
    <property type="entry name" value="ZRT (ZRT), IRT- (IRT-) LIKE PROTEIN TRANSPORTER"/>
    <property type="match status" value="1"/>
</dbReference>
<dbReference type="InterPro" id="IPR003689">
    <property type="entry name" value="ZIP"/>
</dbReference>
<evidence type="ECO:0008006" key="9">
    <source>
        <dbReference type="Google" id="ProtNLM"/>
    </source>
</evidence>
<dbReference type="STRING" id="2903.R1BL01"/>
<proteinExistence type="predicted"/>
<keyword evidence="2 6" id="KW-0812">Transmembrane</keyword>
<dbReference type="AlphaFoldDB" id="A0A0D3IG22"/>
<protein>
    <recommendedName>
        <fullName evidence="9">Zinc/iron permease</fullName>
    </recommendedName>
</protein>
<evidence type="ECO:0000256" key="1">
    <source>
        <dbReference type="ARBA" id="ARBA00004141"/>
    </source>
</evidence>
<dbReference type="eggNOG" id="KOG1558">
    <property type="taxonomic scope" value="Eukaryota"/>
</dbReference>
<evidence type="ECO:0000256" key="4">
    <source>
        <dbReference type="ARBA" id="ARBA00023136"/>
    </source>
</evidence>
<feature type="transmembrane region" description="Helical" evidence="6">
    <location>
        <begin position="264"/>
        <end position="285"/>
    </location>
</feature>
<name>A0A0D3IG22_EMIH1</name>
<dbReference type="Proteomes" id="UP000013827">
    <property type="component" value="Unassembled WGS sequence"/>
</dbReference>
<dbReference type="GO" id="GO:0005385">
    <property type="term" value="F:zinc ion transmembrane transporter activity"/>
    <property type="evidence" value="ECO:0007669"/>
    <property type="project" value="TreeGrafter"/>
</dbReference>
<feature type="transmembrane region" description="Helical" evidence="6">
    <location>
        <begin position="233"/>
        <end position="252"/>
    </location>
</feature>
<evidence type="ECO:0000313" key="8">
    <source>
        <dbReference type="Proteomes" id="UP000013827"/>
    </source>
</evidence>
<dbReference type="EnsemblProtists" id="EOD10207">
    <property type="protein sequence ID" value="EOD10207"/>
    <property type="gene ID" value="EMIHUDRAFT_215869"/>
</dbReference>
<keyword evidence="4 6" id="KW-0472">Membrane</keyword>
<organism evidence="7 8">
    <name type="scientific">Emiliania huxleyi (strain CCMP1516)</name>
    <dbReference type="NCBI Taxonomy" id="280463"/>
    <lineage>
        <taxon>Eukaryota</taxon>
        <taxon>Haptista</taxon>
        <taxon>Haptophyta</taxon>
        <taxon>Prymnesiophyceae</taxon>
        <taxon>Isochrysidales</taxon>
        <taxon>Noelaerhabdaceae</taxon>
        <taxon>Emiliania</taxon>
    </lineage>
</organism>
<dbReference type="Pfam" id="PF02535">
    <property type="entry name" value="Zip"/>
    <property type="match status" value="1"/>
</dbReference>
<feature type="transmembrane region" description="Helical" evidence="6">
    <location>
        <begin position="46"/>
        <end position="68"/>
    </location>
</feature>
<evidence type="ECO:0000256" key="6">
    <source>
        <dbReference type="SAM" id="Phobius"/>
    </source>
</evidence>
<dbReference type="PANTHER" id="PTHR11040">
    <property type="entry name" value="ZINC/IRON TRANSPORTER"/>
    <property type="match status" value="1"/>
</dbReference>
<reference evidence="8" key="1">
    <citation type="journal article" date="2013" name="Nature">
        <title>Pan genome of the phytoplankton Emiliania underpins its global distribution.</title>
        <authorList>
            <person name="Read B.A."/>
            <person name="Kegel J."/>
            <person name="Klute M.J."/>
            <person name="Kuo A."/>
            <person name="Lefebvre S.C."/>
            <person name="Maumus F."/>
            <person name="Mayer C."/>
            <person name="Miller J."/>
            <person name="Monier A."/>
            <person name="Salamov A."/>
            <person name="Young J."/>
            <person name="Aguilar M."/>
            <person name="Claverie J.M."/>
            <person name="Frickenhaus S."/>
            <person name="Gonzalez K."/>
            <person name="Herman E.K."/>
            <person name="Lin Y.C."/>
            <person name="Napier J."/>
            <person name="Ogata H."/>
            <person name="Sarno A.F."/>
            <person name="Shmutz J."/>
            <person name="Schroeder D."/>
            <person name="de Vargas C."/>
            <person name="Verret F."/>
            <person name="von Dassow P."/>
            <person name="Valentin K."/>
            <person name="Van de Peer Y."/>
            <person name="Wheeler G."/>
            <person name="Dacks J.B."/>
            <person name="Delwiche C.F."/>
            <person name="Dyhrman S.T."/>
            <person name="Glockner G."/>
            <person name="John U."/>
            <person name="Richards T."/>
            <person name="Worden A.Z."/>
            <person name="Zhang X."/>
            <person name="Grigoriev I.V."/>
            <person name="Allen A.E."/>
            <person name="Bidle K."/>
            <person name="Borodovsky M."/>
            <person name="Bowler C."/>
            <person name="Brownlee C."/>
            <person name="Cock J.M."/>
            <person name="Elias M."/>
            <person name="Gladyshev V.N."/>
            <person name="Groth M."/>
            <person name="Guda C."/>
            <person name="Hadaegh A."/>
            <person name="Iglesias-Rodriguez M.D."/>
            <person name="Jenkins J."/>
            <person name="Jones B.M."/>
            <person name="Lawson T."/>
            <person name="Leese F."/>
            <person name="Lindquist E."/>
            <person name="Lobanov A."/>
            <person name="Lomsadze A."/>
            <person name="Malik S.B."/>
            <person name="Marsh M.E."/>
            <person name="Mackinder L."/>
            <person name="Mock T."/>
            <person name="Mueller-Roeber B."/>
            <person name="Pagarete A."/>
            <person name="Parker M."/>
            <person name="Probert I."/>
            <person name="Quesneville H."/>
            <person name="Raines C."/>
            <person name="Rensing S.A."/>
            <person name="Riano-Pachon D.M."/>
            <person name="Richier S."/>
            <person name="Rokitta S."/>
            <person name="Shiraiwa Y."/>
            <person name="Soanes D.M."/>
            <person name="van der Giezen M."/>
            <person name="Wahlund T.M."/>
            <person name="Williams B."/>
            <person name="Wilson W."/>
            <person name="Wolfe G."/>
            <person name="Wurch L.L."/>
        </authorList>
    </citation>
    <scope>NUCLEOTIDE SEQUENCE</scope>
</reference>
<dbReference type="HOGENOM" id="CLU_601931_0_0_1"/>
<evidence type="ECO:0000256" key="2">
    <source>
        <dbReference type="ARBA" id="ARBA00022692"/>
    </source>
</evidence>
<dbReference type="RefSeq" id="XP_005762636.1">
    <property type="nucleotide sequence ID" value="XM_005762579.1"/>
</dbReference>
<feature type="transmembrane region" description="Helical" evidence="6">
    <location>
        <begin position="80"/>
        <end position="99"/>
    </location>
</feature>
<dbReference type="GeneID" id="17256321"/>
<sequence>MSQPRWAAAQAPPPWALNASRSAVIFLTGLGGSTLPLCLGTGQSSALELGVAFSGGVFIAAGFCHLLPDATEALSDAMGIDYPVAPLLCSLGMLAMLIIDQLTTRAIAKRGTAPAPVRLSDEDEAEPADHAPGEEVVPLLSSGLIPSIILFSALSFHSLMAGLSLGVSDQTAWAIFISILAHKAFAAFALGASFVRHLAVSRRTIACWMLAFSVTTPTGVMLGTALTTVADNALTGALTAVAAGTFLHVGLIEVAQRELAKAEHVCGSMLMLLLGFSLMALLALWEAETLLRRPTEGSDEHLEDETADLGRVSRFKDALASAQQREGVEHTTRHKPARRKLEPGQSSGVCVAVLLTASVIDMLGGIADAAPRLEADLDVALQIAMARPRVTGPRRREARWSGWLSALRGVLRRYGWSRVRGGWDALDKWLLTRAQERARRATPSVETQVRRELGY</sequence>